<feature type="chain" id="PRO_5046020100" description="DUF2846 domain-containing protein" evidence="1">
    <location>
        <begin position="23"/>
        <end position="157"/>
    </location>
</feature>
<feature type="domain" description="DUF2846" evidence="2">
    <location>
        <begin position="34"/>
        <end position="121"/>
    </location>
</feature>
<dbReference type="RefSeq" id="WP_213043933.1">
    <property type="nucleotide sequence ID" value="NZ_CAJNBJ010000019.1"/>
</dbReference>
<keyword evidence="1" id="KW-0732">Signal</keyword>
<evidence type="ECO:0000259" key="2">
    <source>
        <dbReference type="Pfam" id="PF11008"/>
    </source>
</evidence>
<feature type="signal peptide" evidence="1">
    <location>
        <begin position="1"/>
        <end position="22"/>
    </location>
</feature>
<organism evidence="3 4">
    <name type="scientific">Nitrospira defluvii</name>
    <dbReference type="NCBI Taxonomy" id="330214"/>
    <lineage>
        <taxon>Bacteria</taxon>
        <taxon>Pseudomonadati</taxon>
        <taxon>Nitrospirota</taxon>
        <taxon>Nitrospiria</taxon>
        <taxon>Nitrospirales</taxon>
        <taxon>Nitrospiraceae</taxon>
        <taxon>Nitrospira</taxon>
    </lineage>
</organism>
<comment type="caution">
    <text evidence="3">The sequence shown here is derived from an EMBL/GenBank/DDBJ whole genome shotgun (WGS) entry which is preliminary data.</text>
</comment>
<reference evidence="3 4" key="1">
    <citation type="submission" date="2021-02" db="EMBL/GenBank/DDBJ databases">
        <authorList>
            <person name="Han P."/>
        </authorList>
    </citation>
    <scope>NUCLEOTIDE SEQUENCE [LARGE SCALE GENOMIC DNA]</scope>
    <source>
        <strain evidence="3">Candidatus Nitrospira sp. ZN2</strain>
    </source>
</reference>
<dbReference type="InterPro" id="IPR022548">
    <property type="entry name" value="DUF2846"/>
</dbReference>
<keyword evidence="4" id="KW-1185">Reference proteome</keyword>
<accession>A0ABN7MCK3</accession>
<name>A0ABN7MCK3_9BACT</name>
<evidence type="ECO:0000313" key="4">
    <source>
        <dbReference type="Proteomes" id="UP000675880"/>
    </source>
</evidence>
<dbReference type="EMBL" id="CAJNBJ010000019">
    <property type="protein sequence ID" value="CAE6792486.1"/>
    <property type="molecule type" value="Genomic_DNA"/>
</dbReference>
<dbReference type="Pfam" id="PF11008">
    <property type="entry name" value="DUF2846"/>
    <property type="match status" value="1"/>
</dbReference>
<evidence type="ECO:0000313" key="3">
    <source>
        <dbReference type="EMBL" id="CAE6792486.1"/>
    </source>
</evidence>
<sequence>MPHRLLSLGLTLCLLGMPGCFSHIPFQEAPSPTADQTVLYIYRPDSPPALRKATVYINDQQVGDLASKEFTWISLPAGSYVLHVKWSPELFISTENINVHIREKETVFVKIEPATVVFLGGSVVKVRLTGGNHPDQITRVWPLNYVKSNALTVKPLE</sequence>
<gene>
    <name evidence="3" type="ORF">NSPZN2_60076</name>
</gene>
<evidence type="ECO:0000256" key="1">
    <source>
        <dbReference type="SAM" id="SignalP"/>
    </source>
</evidence>
<proteinExistence type="predicted"/>
<protein>
    <recommendedName>
        <fullName evidence="2">DUF2846 domain-containing protein</fullName>
    </recommendedName>
</protein>
<dbReference type="Proteomes" id="UP000675880">
    <property type="component" value="Unassembled WGS sequence"/>
</dbReference>